<dbReference type="Proteomes" id="UP000256328">
    <property type="component" value="Unassembled WGS sequence"/>
</dbReference>
<dbReference type="EMBL" id="PDLN01000014">
    <property type="protein sequence ID" value="RDW66673.1"/>
    <property type="molecule type" value="Genomic_DNA"/>
</dbReference>
<feature type="compositionally biased region" description="Basic and acidic residues" evidence="1">
    <location>
        <begin position="58"/>
        <end position="78"/>
    </location>
</feature>
<protein>
    <submittedName>
        <fullName evidence="2">Uncharacterized protein</fullName>
    </submittedName>
</protein>
<evidence type="ECO:0000313" key="2">
    <source>
        <dbReference type="EMBL" id="RDW66673.1"/>
    </source>
</evidence>
<accession>A0A3D8QXX4</accession>
<name>A0A3D8QXX4_9HELO</name>
<evidence type="ECO:0000313" key="3">
    <source>
        <dbReference type="Proteomes" id="UP000256328"/>
    </source>
</evidence>
<sequence length="159" mass="17365">MPREGEGVIPGWTRMKASRPRKSADVACAVLKASDTFKSRSCRIPDQAPAMLLIVNETGRDETRRDETGPRARSQVERVRVGTVNQTDGCMGNRRALLPPPTQCQCPVARRLELESRGRRCPATMAFHGCPLLTFDTAARPDRATAVTASASSKWAAQS</sequence>
<dbReference type="AlphaFoldDB" id="A0A3D8QXX4"/>
<feature type="region of interest" description="Disordered" evidence="1">
    <location>
        <begin position="57"/>
        <end position="78"/>
    </location>
</feature>
<keyword evidence="3" id="KW-1185">Reference proteome</keyword>
<organism evidence="2 3">
    <name type="scientific">Coleophoma crateriformis</name>
    <dbReference type="NCBI Taxonomy" id="565419"/>
    <lineage>
        <taxon>Eukaryota</taxon>
        <taxon>Fungi</taxon>
        <taxon>Dikarya</taxon>
        <taxon>Ascomycota</taxon>
        <taxon>Pezizomycotina</taxon>
        <taxon>Leotiomycetes</taxon>
        <taxon>Helotiales</taxon>
        <taxon>Dermateaceae</taxon>
        <taxon>Coleophoma</taxon>
    </lineage>
</organism>
<comment type="caution">
    <text evidence="2">The sequence shown here is derived from an EMBL/GenBank/DDBJ whole genome shotgun (WGS) entry which is preliminary data.</text>
</comment>
<gene>
    <name evidence="2" type="ORF">BP5796_09422</name>
</gene>
<evidence type="ECO:0000256" key="1">
    <source>
        <dbReference type="SAM" id="MobiDB-lite"/>
    </source>
</evidence>
<proteinExistence type="predicted"/>
<reference evidence="2 3" key="1">
    <citation type="journal article" date="2018" name="IMA Fungus">
        <title>IMA Genome-F 9: Draft genome sequence of Annulohypoxylon stygium, Aspergillus mulundensis, Berkeleyomyces basicola (syn. Thielaviopsis basicola), Ceratocystis smalleyi, two Cercospora beticola strains, Coleophoma cylindrospora, Fusarium fracticaudum, Phialophora cf. hyalina, and Morchella septimelata.</title>
        <authorList>
            <person name="Wingfield B.D."/>
            <person name="Bills G.F."/>
            <person name="Dong Y."/>
            <person name="Huang W."/>
            <person name="Nel W.J."/>
            <person name="Swalarsk-Parry B.S."/>
            <person name="Vaghefi N."/>
            <person name="Wilken P.M."/>
            <person name="An Z."/>
            <person name="de Beer Z.W."/>
            <person name="De Vos L."/>
            <person name="Chen L."/>
            <person name="Duong T.A."/>
            <person name="Gao Y."/>
            <person name="Hammerbacher A."/>
            <person name="Kikkert J.R."/>
            <person name="Li Y."/>
            <person name="Li H."/>
            <person name="Li K."/>
            <person name="Li Q."/>
            <person name="Liu X."/>
            <person name="Ma X."/>
            <person name="Naidoo K."/>
            <person name="Pethybridge S.J."/>
            <person name="Sun J."/>
            <person name="Steenkamp E.T."/>
            <person name="van der Nest M.A."/>
            <person name="van Wyk S."/>
            <person name="Wingfield M.J."/>
            <person name="Xiong C."/>
            <person name="Yue Q."/>
            <person name="Zhang X."/>
        </authorList>
    </citation>
    <scope>NUCLEOTIDE SEQUENCE [LARGE SCALE GENOMIC DNA]</scope>
    <source>
        <strain evidence="2 3">BP5796</strain>
    </source>
</reference>